<feature type="chain" id="PRO_5045472341" description="Lipoprotein" evidence="2">
    <location>
        <begin position="22"/>
        <end position="76"/>
    </location>
</feature>
<organism evidence="3 4">
    <name type="scientific">Sphingomonas humi</name>
    <dbReference type="NCBI Taxonomy" id="335630"/>
    <lineage>
        <taxon>Bacteria</taxon>
        <taxon>Pseudomonadati</taxon>
        <taxon>Pseudomonadota</taxon>
        <taxon>Alphaproteobacteria</taxon>
        <taxon>Sphingomonadales</taxon>
        <taxon>Sphingomonadaceae</taxon>
        <taxon>Sphingomonas</taxon>
    </lineage>
</organism>
<reference evidence="4" key="1">
    <citation type="journal article" date="2019" name="Int. J. Syst. Evol. Microbiol.">
        <title>The Global Catalogue of Microorganisms (GCM) 10K type strain sequencing project: providing services to taxonomists for standard genome sequencing and annotation.</title>
        <authorList>
            <consortium name="The Broad Institute Genomics Platform"/>
            <consortium name="The Broad Institute Genome Sequencing Center for Infectious Disease"/>
            <person name="Wu L."/>
            <person name="Ma J."/>
        </authorList>
    </citation>
    <scope>NUCLEOTIDE SEQUENCE [LARGE SCALE GENOMIC DNA]</scope>
    <source>
        <strain evidence="4">JCM 16603</strain>
    </source>
</reference>
<proteinExistence type="predicted"/>
<accession>A0ABP7SC57</accession>
<evidence type="ECO:0000313" key="3">
    <source>
        <dbReference type="EMBL" id="GAA4009508.1"/>
    </source>
</evidence>
<protein>
    <recommendedName>
        <fullName evidence="5">Lipoprotein</fullName>
    </recommendedName>
</protein>
<dbReference type="EMBL" id="BAAAZD010000002">
    <property type="protein sequence ID" value="GAA4009508.1"/>
    <property type="molecule type" value="Genomic_DNA"/>
</dbReference>
<keyword evidence="2" id="KW-0732">Signal</keyword>
<gene>
    <name evidence="3" type="ORF">GCM10022211_24620</name>
</gene>
<evidence type="ECO:0000313" key="4">
    <source>
        <dbReference type="Proteomes" id="UP001501310"/>
    </source>
</evidence>
<dbReference type="PROSITE" id="PS51257">
    <property type="entry name" value="PROKAR_LIPOPROTEIN"/>
    <property type="match status" value="1"/>
</dbReference>
<evidence type="ECO:0000256" key="1">
    <source>
        <dbReference type="SAM" id="MobiDB-lite"/>
    </source>
</evidence>
<dbReference type="Proteomes" id="UP001501310">
    <property type="component" value="Unassembled WGS sequence"/>
</dbReference>
<name>A0ABP7SC57_9SPHN</name>
<dbReference type="RefSeq" id="WP_344710755.1">
    <property type="nucleotide sequence ID" value="NZ_BAAAZD010000002.1"/>
</dbReference>
<feature type="compositionally biased region" description="Polar residues" evidence="1">
    <location>
        <begin position="67"/>
        <end position="76"/>
    </location>
</feature>
<evidence type="ECO:0000256" key="2">
    <source>
        <dbReference type="SAM" id="SignalP"/>
    </source>
</evidence>
<feature type="region of interest" description="Disordered" evidence="1">
    <location>
        <begin position="47"/>
        <end position="76"/>
    </location>
</feature>
<keyword evidence="4" id="KW-1185">Reference proteome</keyword>
<comment type="caution">
    <text evidence="3">The sequence shown here is derived from an EMBL/GenBank/DDBJ whole genome shotgun (WGS) entry which is preliminary data.</text>
</comment>
<feature type="signal peptide" evidence="2">
    <location>
        <begin position="1"/>
        <end position="21"/>
    </location>
</feature>
<feature type="compositionally biased region" description="Low complexity" evidence="1">
    <location>
        <begin position="47"/>
        <end position="56"/>
    </location>
</feature>
<evidence type="ECO:0008006" key="5">
    <source>
        <dbReference type="Google" id="ProtNLM"/>
    </source>
</evidence>
<sequence length="76" mass="7509">MKAGGLLLLSAALLVTAGCSASDTGDDVPPLPNQTAETANALMAQAENAAADASIEAETRRAPARSGSATVNKDTP</sequence>